<evidence type="ECO:0000256" key="4">
    <source>
        <dbReference type="ARBA" id="ARBA00023136"/>
    </source>
</evidence>
<feature type="compositionally biased region" description="Basic and acidic residues" evidence="6">
    <location>
        <begin position="425"/>
        <end position="454"/>
    </location>
</feature>
<dbReference type="PANTHER" id="PTHR31042:SF150">
    <property type="entry name" value="OS06G0661900 PROTEIN"/>
    <property type="match status" value="1"/>
</dbReference>
<comment type="subcellular location">
    <subcellularLocation>
        <location evidence="1">Membrane</location>
        <topology evidence="1">Single-pass type II membrane protein</topology>
    </subcellularLocation>
</comment>
<evidence type="ECO:0000313" key="7">
    <source>
        <dbReference type="EMBL" id="CAD9347634.1"/>
    </source>
</evidence>
<gene>
    <name evidence="7" type="ORF">DBRI1063_LOCUS19989</name>
</gene>
<keyword evidence="5" id="KW-0325">Glycoprotein</keyword>
<accession>A0A7S1ZSJ9</accession>
<feature type="region of interest" description="Disordered" evidence="6">
    <location>
        <begin position="424"/>
        <end position="477"/>
    </location>
</feature>
<dbReference type="AlphaFoldDB" id="A0A7S1ZSJ9"/>
<dbReference type="GO" id="GO:0016757">
    <property type="term" value="F:glycosyltransferase activity"/>
    <property type="evidence" value="ECO:0007669"/>
    <property type="project" value="UniProtKB-KW"/>
</dbReference>
<feature type="region of interest" description="Disordered" evidence="6">
    <location>
        <begin position="13"/>
        <end position="50"/>
    </location>
</feature>
<proteinExistence type="predicted"/>
<evidence type="ECO:0000256" key="6">
    <source>
        <dbReference type="SAM" id="MobiDB-lite"/>
    </source>
</evidence>
<sequence length="477" mass="54182">MSDFRSLLSNFQAATGTSSSTRNTSSNNREGEKRNNKDDHRHTQENDISVSLRERTDRLWRITQIRRSTTMAASTLEKQSKVLGLKKEVRIAACACIVDAFPHEFVWKKWMEDTGGEVVIPTQRSGGGNSTSSSITIQASGELYVHAKHPEKIKSSWLRSKTIEKTYRPNWNDVRIVRAVLELTSEALKDESTTHILFCTESCIPITSLKDAAVMLLTGSCGNGDAGSSVDKGEETEKRGSVDRNIECEVNWDRSFVDFYGRDSHRCTRFDEQNCWDVLAQSVPPDAIHKALPGWCLVSRKHAQAVLDLPSQLGDGAPDLWPAFNNVWAPEEVYFPTALALLGYLPGNDVVSKTVTHSKWNERARNQKDRAHPLEYDDSFNEHLVQNVRKEGCLFLRKMKRPLDIRIWERAALGKEISEADVNADQDRDQTLSKKRQRDYDHYDSGYHAGDRYGHSRYSSSRRRHGRDDFGNGSRYK</sequence>
<name>A0A7S1ZSJ9_9STRA</name>
<keyword evidence="3" id="KW-0808">Transferase</keyword>
<evidence type="ECO:0000256" key="5">
    <source>
        <dbReference type="ARBA" id="ARBA00023180"/>
    </source>
</evidence>
<dbReference type="GO" id="GO:0016020">
    <property type="term" value="C:membrane"/>
    <property type="evidence" value="ECO:0007669"/>
    <property type="project" value="UniProtKB-SubCell"/>
</dbReference>
<evidence type="ECO:0000256" key="2">
    <source>
        <dbReference type="ARBA" id="ARBA00022676"/>
    </source>
</evidence>
<reference evidence="7" key="1">
    <citation type="submission" date="2021-01" db="EMBL/GenBank/DDBJ databases">
        <authorList>
            <person name="Corre E."/>
            <person name="Pelletier E."/>
            <person name="Niang G."/>
            <person name="Scheremetjew M."/>
            <person name="Finn R."/>
            <person name="Kale V."/>
            <person name="Holt S."/>
            <person name="Cochrane G."/>
            <person name="Meng A."/>
            <person name="Brown T."/>
            <person name="Cohen L."/>
        </authorList>
    </citation>
    <scope>NUCLEOTIDE SEQUENCE</scope>
    <source>
        <strain evidence="7">Pop2</strain>
    </source>
</reference>
<dbReference type="Pfam" id="PF02485">
    <property type="entry name" value="Branch"/>
    <property type="match status" value="1"/>
</dbReference>
<protein>
    <submittedName>
        <fullName evidence="7">Uncharacterized protein</fullName>
    </submittedName>
</protein>
<feature type="compositionally biased region" description="Low complexity" evidence="6">
    <location>
        <begin position="17"/>
        <end position="28"/>
    </location>
</feature>
<evidence type="ECO:0000256" key="1">
    <source>
        <dbReference type="ARBA" id="ARBA00004606"/>
    </source>
</evidence>
<feature type="compositionally biased region" description="Basic and acidic residues" evidence="6">
    <location>
        <begin position="29"/>
        <end position="45"/>
    </location>
</feature>
<keyword evidence="2" id="KW-0328">Glycosyltransferase</keyword>
<dbReference type="InterPro" id="IPR044174">
    <property type="entry name" value="BC10-like"/>
</dbReference>
<dbReference type="EMBL" id="HBGN01031042">
    <property type="protein sequence ID" value="CAD9347634.1"/>
    <property type="molecule type" value="Transcribed_RNA"/>
</dbReference>
<dbReference type="PANTHER" id="PTHR31042">
    <property type="entry name" value="CORE-2/I-BRANCHING BETA-1,6-N-ACETYLGLUCOSAMINYLTRANSFERASE FAMILY PROTEIN-RELATED"/>
    <property type="match status" value="1"/>
</dbReference>
<keyword evidence="4" id="KW-0472">Membrane</keyword>
<organism evidence="7">
    <name type="scientific">Ditylum brightwellii</name>
    <dbReference type="NCBI Taxonomy" id="49249"/>
    <lineage>
        <taxon>Eukaryota</taxon>
        <taxon>Sar</taxon>
        <taxon>Stramenopiles</taxon>
        <taxon>Ochrophyta</taxon>
        <taxon>Bacillariophyta</taxon>
        <taxon>Mediophyceae</taxon>
        <taxon>Lithodesmiophycidae</taxon>
        <taxon>Lithodesmiales</taxon>
        <taxon>Lithodesmiaceae</taxon>
        <taxon>Ditylum</taxon>
    </lineage>
</organism>
<dbReference type="InterPro" id="IPR003406">
    <property type="entry name" value="Glyco_trans_14"/>
</dbReference>
<evidence type="ECO:0000256" key="3">
    <source>
        <dbReference type="ARBA" id="ARBA00022679"/>
    </source>
</evidence>